<dbReference type="InterPro" id="IPR005110">
    <property type="entry name" value="MoeA_linker/N"/>
</dbReference>
<dbReference type="SMART" id="SM00852">
    <property type="entry name" value="MoCF_biosynth"/>
    <property type="match status" value="1"/>
</dbReference>
<comment type="cofactor">
    <cofactor evidence="6">
        <name>Mg(2+)</name>
        <dbReference type="ChEBI" id="CHEBI:18420"/>
    </cofactor>
</comment>
<dbReference type="GO" id="GO:0061599">
    <property type="term" value="F:molybdopterin molybdotransferase activity"/>
    <property type="evidence" value="ECO:0007669"/>
    <property type="project" value="UniProtKB-UniRule"/>
</dbReference>
<dbReference type="Gene3D" id="2.170.190.11">
    <property type="entry name" value="Molybdopterin biosynthesis moea protein, domain 3"/>
    <property type="match status" value="1"/>
</dbReference>
<comment type="catalytic activity">
    <reaction evidence="5">
        <text>adenylyl-molybdopterin + molybdate = Mo-molybdopterin + AMP + H(+)</text>
        <dbReference type="Rhea" id="RHEA:35047"/>
        <dbReference type="ChEBI" id="CHEBI:15378"/>
        <dbReference type="ChEBI" id="CHEBI:36264"/>
        <dbReference type="ChEBI" id="CHEBI:62727"/>
        <dbReference type="ChEBI" id="CHEBI:71302"/>
        <dbReference type="ChEBI" id="CHEBI:456215"/>
        <dbReference type="EC" id="2.10.1.1"/>
    </reaction>
</comment>
<dbReference type="InterPro" id="IPR038987">
    <property type="entry name" value="MoeA-like"/>
</dbReference>
<name>B4CUD9_9BACT</name>
<dbReference type="Gene3D" id="3.90.105.10">
    <property type="entry name" value="Molybdopterin biosynthesis moea protein, domain 2"/>
    <property type="match status" value="1"/>
</dbReference>
<dbReference type="FunCoup" id="B4CUD9">
    <property type="interactions" value="519"/>
</dbReference>
<dbReference type="CDD" id="cd00887">
    <property type="entry name" value="MoeA"/>
    <property type="match status" value="1"/>
</dbReference>
<dbReference type="GO" id="GO:0046872">
    <property type="term" value="F:metal ion binding"/>
    <property type="evidence" value="ECO:0007669"/>
    <property type="project" value="UniProtKB-UniRule"/>
</dbReference>
<comment type="pathway">
    <text evidence="2 6">Cofactor biosynthesis; molybdopterin biosynthesis.</text>
</comment>
<evidence type="ECO:0000256" key="4">
    <source>
        <dbReference type="ARBA" id="ARBA00023150"/>
    </source>
</evidence>
<accession>B4CUD9</accession>
<dbReference type="Pfam" id="PF03453">
    <property type="entry name" value="MoeA_N"/>
    <property type="match status" value="1"/>
</dbReference>
<dbReference type="FunFam" id="2.170.190.11:FF:000001">
    <property type="entry name" value="Molybdopterin molybdenumtransferase"/>
    <property type="match status" value="1"/>
</dbReference>
<dbReference type="Pfam" id="PF00994">
    <property type="entry name" value="MoCF_biosynth"/>
    <property type="match status" value="1"/>
</dbReference>
<dbReference type="GO" id="GO:0006777">
    <property type="term" value="P:Mo-molybdopterin cofactor biosynthetic process"/>
    <property type="evidence" value="ECO:0007669"/>
    <property type="project" value="UniProtKB-UniRule"/>
</dbReference>
<dbReference type="SUPFAM" id="SSF63867">
    <property type="entry name" value="MoeA C-terminal domain-like"/>
    <property type="match status" value="1"/>
</dbReference>
<evidence type="ECO:0000313" key="8">
    <source>
        <dbReference type="EMBL" id="EDY22177.1"/>
    </source>
</evidence>
<dbReference type="Gene3D" id="3.40.980.10">
    <property type="entry name" value="MoaB/Mog-like domain"/>
    <property type="match status" value="1"/>
</dbReference>
<evidence type="ECO:0000313" key="9">
    <source>
        <dbReference type="Proteomes" id="UP000005824"/>
    </source>
</evidence>
<reference evidence="8 9" key="1">
    <citation type="journal article" date="2011" name="J. Bacteriol.">
        <title>Genome sequence of Chthoniobacter flavus Ellin428, an aerobic heterotrophic soil bacterium.</title>
        <authorList>
            <person name="Kant R."/>
            <person name="van Passel M.W."/>
            <person name="Palva A."/>
            <person name="Lucas S."/>
            <person name="Lapidus A."/>
            <person name="Glavina Del Rio T."/>
            <person name="Dalin E."/>
            <person name="Tice H."/>
            <person name="Bruce D."/>
            <person name="Goodwin L."/>
            <person name="Pitluck S."/>
            <person name="Larimer F.W."/>
            <person name="Land M.L."/>
            <person name="Hauser L."/>
            <person name="Sangwan P."/>
            <person name="de Vos W.M."/>
            <person name="Janssen P.H."/>
            <person name="Smidt H."/>
        </authorList>
    </citation>
    <scope>NUCLEOTIDE SEQUENCE [LARGE SCALE GENOMIC DNA]</scope>
    <source>
        <strain evidence="8 9">Ellin428</strain>
    </source>
</reference>
<gene>
    <name evidence="8" type="ORF">CfE428DRAFT_0302</name>
</gene>
<dbReference type="NCBIfam" id="TIGR00177">
    <property type="entry name" value="molyb_syn"/>
    <property type="match status" value="1"/>
</dbReference>
<dbReference type="InterPro" id="IPR001453">
    <property type="entry name" value="MoaB/Mog_dom"/>
</dbReference>
<keyword evidence="6" id="KW-0808">Transferase</keyword>
<dbReference type="SUPFAM" id="SSF53218">
    <property type="entry name" value="Molybdenum cofactor biosynthesis proteins"/>
    <property type="match status" value="1"/>
</dbReference>
<keyword evidence="6" id="KW-0460">Magnesium</keyword>
<evidence type="ECO:0000256" key="1">
    <source>
        <dbReference type="ARBA" id="ARBA00002901"/>
    </source>
</evidence>
<dbReference type="SUPFAM" id="SSF63882">
    <property type="entry name" value="MoeA N-terminal region -like"/>
    <property type="match status" value="1"/>
</dbReference>
<organism evidence="8 9">
    <name type="scientific">Chthoniobacter flavus Ellin428</name>
    <dbReference type="NCBI Taxonomy" id="497964"/>
    <lineage>
        <taxon>Bacteria</taxon>
        <taxon>Pseudomonadati</taxon>
        <taxon>Verrucomicrobiota</taxon>
        <taxon>Spartobacteria</taxon>
        <taxon>Chthoniobacterales</taxon>
        <taxon>Chthoniobacteraceae</taxon>
        <taxon>Chthoniobacter</taxon>
    </lineage>
</organism>
<keyword evidence="6" id="KW-0500">Molybdenum</keyword>
<evidence type="ECO:0000259" key="7">
    <source>
        <dbReference type="SMART" id="SM00852"/>
    </source>
</evidence>
<evidence type="ECO:0000256" key="6">
    <source>
        <dbReference type="RuleBase" id="RU365090"/>
    </source>
</evidence>
<dbReference type="PANTHER" id="PTHR10192">
    <property type="entry name" value="MOLYBDOPTERIN BIOSYNTHESIS PROTEIN"/>
    <property type="match status" value="1"/>
</dbReference>
<evidence type="ECO:0000256" key="2">
    <source>
        <dbReference type="ARBA" id="ARBA00005046"/>
    </source>
</evidence>
<keyword evidence="9" id="KW-1185">Reference proteome</keyword>
<dbReference type="InterPro" id="IPR005111">
    <property type="entry name" value="MoeA_C_domain_IV"/>
</dbReference>
<dbReference type="EMBL" id="ABVL01000001">
    <property type="protein sequence ID" value="EDY22177.1"/>
    <property type="molecule type" value="Genomic_DNA"/>
</dbReference>
<evidence type="ECO:0000256" key="5">
    <source>
        <dbReference type="ARBA" id="ARBA00047317"/>
    </source>
</evidence>
<protein>
    <recommendedName>
        <fullName evidence="6">Molybdopterin molybdenumtransferase</fullName>
        <ecNumber evidence="6">2.10.1.1</ecNumber>
    </recommendedName>
</protein>
<dbReference type="EC" id="2.10.1.1" evidence="6"/>
<dbReference type="PANTHER" id="PTHR10192:SF5">
    <property type="entry name" value="GEPHYRIN"/>
    <property type="match status" value="1"/>
</dbReference>
<dbReference type="STRING" id="497964.CfE428DRAFT_0302"/>
<comment type="function">
    <text evidence="1 6">Catalyzes the insertion of molybdate into adenylated molybdopterin with the concomitant release of AMP.</text>
</comment>
<dbReference type="InterPro" id="IPR036425">
    <property type="entry name" value="MoaB/Mog-like_dom_sf"/>
</dbReference>
<sequence length="445" mass="47728">MGCNGELSASASALSVLILILLFPLRGGIKIKSKITIKSLPPVLSPAMLSLAEARSIIEQHVQPLEPQAVPLAAARGRVLREDALAPDDLPAFDRSAMDGYAIDAKDASPKFRVVMEVQAGQVPTRRLHPGECARIFTGAPIPEGASQVIMQEDVERDGEWMTVRERDTKMWIRYRGEDARKGELLLAAGARLQAGELSLLAQLGMVRPRVGRAPRVLHFATGNEIVDPSLTPAHGQIRDSNSTLIAALLADAGVQLMAQNRCGDDLDDLVGAIRQHTAESWDCLLISGGASVGDYDFGARALRELGFTIHFPQMNIRPGKPLIFATRERQIAFVIPGNPVSHFVTFQSAIRLALERIEGALSAWKSAKIELAADLLAKPNERETLWPVHVGVQDGALRATPLAWQSSGDLRGLLGANALVPIAPGTTGAKRGALVDCVLLGPLA</sequence>
<dbReference type="InterPro" id="IPR036688">
    <property type="entry name" value="MoeA_C_domain_IV_sf"/>
</dbReference>
<dbReference type="Proteomes" id="UP000005824">
    <property type="component" value="Unassembled WGS sequence"/>
</dbReference>
<dbReference type="Pfam" id="PF03454">
    <property type="entry name" value="MoeA_C"/>
    <property type="match status" value="1"/>
</dbReference>
<feature type="domain" description="MoaB/Mog" evidence="7">
    <location>
        <begin position="218"/>
        <end position="357"/>
    </location>
</feature>
<proteinExistence type="inferred from homology"/>
<dbReference type="eggNOG" id="COG0303">
    <property type="taxonomic scope" value="Bacteria"/>
</dbReference>
<dbReference type="InParanoid" id="B4CUD9"/>
<comment type="caution">
    <text evidence="8">The sequence shown here is derived from an EMBL/GenBank/DDBJ whole genome shotgun (WGS) entry which is preliminary data.</text>
</comment>
<keyword evidence="4 6" id="KW-0501">Molybdenum cofactor biosynthesis</keyword>
<dbReference type="InterPro" id="IPR036135">
    <property type="entry name" value="MoeA_linker/N_sf"/>
</dbReference>
<dbReference type="Gene3D" id="2.40.340.10">
    <property type="entry name" value="MoeA, C-terminal, domain IV"/>
    <property type="match status" value="1"/>
</dbReference>
<dbReference type="UniPathway" id="UPA00344"/>
<keyword evidence="6" id="KW-0479">Metal-binding</keyword>
<comment type="similarity">
    <text evidence="3 6">Belongs to the MoeA family.</text>
</comment>
<dbReference type="AlphaFoldDB" id="B4CUD9"/>
<dbReference type="GO" id="GO:0005829">
    <property type="term" value="C:cytosol"/>
    <property type="evidence" value="ECO:0007669"/>
    <property type="project" value="TreeGrafter"/>
</dbReference>
<evidence type="ECO:0000256" key="3">
    <source>
        <dbReference type="ARBA" id="ARBA00010763"/>
    </source>
</evidence>